<dbReference type="InterPro" id="IPR052897">
    <property type="entry name" value="Sec-Metab_Biosynth_Hydrolase"/>
</dbReference>
<evidence type="ECO:0000313" key="2">
    <source>
        <dbReference type="EMBL" id="QWK91301.1"/>
    </source>
</evidence>
<dbReference type="InterPro" id="IPR029058">
    <property type="entry name" value="AB_hydrolase_fold"/>
</dbReference>
<feature type="domain" description="AB hydrolase-1" evidence="1">
    <location>
        <begin position="3"/>
        <end position="215"/>
    </location>
</feature>
<evidence type="ECO:0000313" key="3">
    <source>
        <dbReference type="Proteomes" id="UP000679352"/>
    </source>
</evidence>
<dbReference type="Pfam" id="PF12697">
    <property type="entry name" value="Abhydrolase_6"/>
    <property type="match status" value="1"/>
</dbReference>
<dbReference type="EMBL" id="CP076361">
    <property type="protein sequence ID" value="QWK91301.1"/>
    <property type="molecule type" value="Genomic_DNA"/>
</dbReference>
<dbReference type="GO" id="GO:0016787">
    <property type="term" value="F:hydrolase activity"/>
    <property type="evidence" value="ECO:0007669"/>
    <property type="project" value="UniProtKB-KW"/>
</dbReference>
<reference evidence="2" key="1">
    <citation type="submission" date="2021-06" db="EMBL/GenBank/DDBJ databases">
        <title>Direct submission.</title>
        <authorList>
            <person name="Lee C.-S."/>
            <person name="Jin L."/>
        </authorList>
    </citation>
    <scope>NUCLEOTIDE SEQUENCE</scope>
    <source>
        <strain evidence="2">Con5</strain>
    </source>
</reference>
<gene>
    <name evidence="2" type="ORF">KM031_05270</name>
</gene>
<protein>
    <submittedName>
        <fullName evidence="2">Alpha/beta fold hydrolase</fullName>
    </submittedName>
</protein>
<dbReference type="AlphaFoldDB" id="A0A975PA57"/>
<evidence type="ECO:0000259" key="1">
    <source>
        <dbReference type="Pfam" id="PF12697"/>
    </source>
</evidence>
<dbReference type="InterPro" id="IPR000073">
    <property type="entry name" value="AB_hydrolase_1"/>
</dbReference>
<dbReference type="PANTHER" id="PTHR37017:SF11">
    <property type="entry name" value="ESTERASE_LIPASE_THIOESTERASE DOMAIN-CONTAINING PROTEIN"/>
    <property type="match status" value="1"/>
</dbReference>
<accession>A0A975PA57</accession>
<keyword evidence="3" id="KW-1185">Reference proteome</keyword>
<dbReference type="Gene3D" id="3.40.50.1820">
    <property type="entry name" value="alpha/beta hydrolase"/>
    <property type="match status" value="1"/>
</dbReference>
<organism evidence="2 3">
    <name type="scientific">Gemmobacter fulvus</name>
    <dbReference type="NCBI Taxonomy" id="2840474"/>
    <lineage>
        <taxon>Bacteria</taxon>
        <taxon>Pseudomonadati</taxon>
        <taxon>Pseudomonadota</taxon>
        <taxon>Alphaproteobacteria</taxon>
        <taxon>Rhodobacterales</taxon>
        <taxon>Paracoccaceae</taxon>
        <taxon>Gemmobacter</taxon>
    </lineage>
</organism>
<dbReference type="RefSeq" id="WP_215503492.1">
    <property type="nucleotide sequence ID" value="NZ_CP076361.1"/>
</dbReference>
<name>A0A975PA57_9RHOB</name>
<dbReference type="Proteomes" id="UP000679352">
    <property type="component" value="Chromosome"/>
</dbReference>
<dbReference type="SUPFAM" id="SSF53474">
    <property type="entry name" value="alpha/beta-Hydrolases"/>
    <property type="match status" value="1"/>
</dbReference>
<keyword evidence="2" id="KW-0378">Hydrolase</keyword>
<dbReference type="PANTHER" id="PTHR37017">
    <property type="entry name" value="AB HYDROLASE-1 DOMAIN-CONTAINING PROTEIN-RELATED"/>
    <property type="match status" value="1"/>
</dbReference>
<sequence>MRFLFVHGSCHGAWCWRDVLPFFNMATAIDLPRSPPAQVTLDHYARTICGQLTEPTILVGHSAGGFAITAAAEQAPHLVRGLIHVCAYVPVSGQSLAQMRRAGPSQPLAGTLRLSADRAAFDFDPARVSDILYHDCPPDRIAFARQHLSPEPVQPQETALTLHHAPHLPRAYVACETDRAIPPAYQVTMAGRMPRRDLPSGHSPFFAMPDRLADALHHLAAAM</sequence>
<proteinExistence type="predicted"/>
<dbReference type="KEGG" id="gfu:KM031_05270"/>